<reference evidence="1" key="1">
    <citation type="submission" date="2021-02" db="EMBL/GenBank/DDBJ databases">
        <authorList>
            <person name="Nowell W R."/>
        </authorList>
    </citation>
    <scope>NUCLEOTIDE SEQUENCE</scope>
</reference>
<comment type="caution">
    <text evidence="1">The sequence shown here is derived from an EMBL/GenBank/DDBJ whole genome shotgun (WGS) entry which is preliminary data.</text>
</comment>
<feature type="non-terminal residue" evidence="1">
    <location>
        <position position="1"/>
    </location>
</feature>
<dbReference type="EMBL" id="CAJOBH010224006">
    <property type="protein sequence ID" value="CAF5041226.1"/>
    <property type="molecule type" value="Genomic_DNA"/>
</dbReference>
<dbReference type="AlphaFoldDB" id="A0A8S3DV14"/>
<evidence type="ECO:0000313" key="1">
    <source>
        <dbReference type="EMBL" id="CAF5041226.1"/>
    </source>
</evidence>
<organism evidence="1 2">
    <name type="scientific">Rotaria magnacalcarata</name>
    <dbReference type="NCBI Taxonomy" id="392030"/>
    <lineage>
        <taxon>Eukaryota</taxon>
        <taxon>Metazoa</taxon>
        <taxon>Spiralia</taxon>
        <taxon>Gnathifera</taxon>
        <taxon>Rotifera</taxon>
        <taxon>Eurotatoria</taxon>
        <taxon>Bdelloidea</taxon>
        <taxon>Philodinida</taxon>
        <taxon>Philodinidae</taxon>
        <taxon>Rotaria</taxon>
    </lineage>
</organism>
<accession>A0A8S3DV14</accession>
<dbReference type="Proteomes" id="UP000681967">
    <property type="component" value="Unassembled WGS sequence"/>
</dbReference>
<gene>
    <name evidence="1" type="ORF">BYL167_LOCUS56953</name>
</gene>
<protein>
    <submittedName>
        <fullName evidence="1">Uncharacterized protein</fullName>
    </submittedName>
</protein>
<proteinExistence type="predicted"/>
<sequence>MRSMITFYDVDFKTNNWSESYNSALQRRAQQNHLSIWALIELLITEETAVRIKHFQ</sequence>
<evidence type="ECO:0000313" key="2">
    <source>
        <dbReference type="Proteomes" id="UP000681967"/>
    </source>
</evidence>
<name>A0A8S3DV14_9BILA</name>